<dbReference type="RefSeq" id="WP_304515106.1">
    <property type="nucleotide sequence ID" value="NZ_JAOSID010000001.1"/>
</dbReference>
<dbReference type="Gene3D" id="3.20.190.10">
    <property type="entry name" value="MutM-like, N-terminal"/>
    <property type="match status" value="1"/>
</dbReference>
<keyword evidence="9" id="KW-0862">Zinc</keyword>
<accession>A0ABT9DF72</accession>
<feature type="domain" description="FPG-type" evidence="17">
    <location>
        <begin position="236"/>
        <end position="270"/>
    </location>
</feature>
<keyword evidence="10" id="KW-0238">DNA-binding</keyword>
<name>A0ABT9DF72_9MOLU</name>
<dbReference type="CDD" id="cd08966">
    <property type="entry name" value="EcFpg-like_N"/>
    <property type="match status" value="1"/>
</dbReference>
<protein>
    <submittedName>
        <fullName evidence="19">DNA-formamidopyrimidine glycosylase</fullName>
        <ecNumber evidence="19">3.2.2.23</ecNumber>
    </submittedName>
</protein>
<dbReference type="SUPFAM" id="SSF46946">
    <property type="entry name" value="S13-like H2TH domain"/>
    <property type="match status" value="1"/>
</dbReference>
<evidence type="ECO:0000256" key="3">
    <source>
        <dbReference type="ARBA" id="ARBA00009409"/>
    </source>
</evidence>
<dbReference type="EC" id="3.2.2.23" evidence="19"/>
<evidence type="ECO:0000256" key="14">
    <source>
        <dbReference type="ARBA" id="ARBA00023295"/>
    </source>
</evidence>
<keyword evidence="20" id="KW-1185">Reference proteome</keyword>
<evidence type="ECO:0000259" key="17">
    <source>
        <dbReference type="PROSITE" id="PS51066"/>
    </source>
</evidence>
<comment type="cofactor">
    <cofactor evidence="2">
        <name>Zn(2+)</name>
        <dbReference type="ChEBI" id="CHEBI:29105"/>
    </cofactor>
</comment>
<comment type="subunit">
    <text evidence="4">Monomer.</text>
</comment>
<dbReference type="GO" id="GO:0008534">
    <property type="term" value="F:oxidized purine nucleobase lesion DNA N-glycosylase activity"/>
    <property type="evidence" value="ECO:0007669"/>
    <property type="project" value="UniProtKB-EC"/>
</dbReference>
<keyword evidence="14 19" id="KW-0326">Glycosidase</keyword>
<dbReference type="InterPro" id="IPR035937">
    <property type="entry name" value="FPG_N"/>
</dbReference>
<dbReference type="InterPro" id="IPR010979">
    <property type="entry name" value="Ribosomal_uS13-like_H2TH"/>
</dbReference>
<evidence type="ECO:0000256" key="4">
    <source>
        <dbReference type="ARBA" id="ARBA00011245"/>
    </source>
</evidence>
<evidence type="ECO:0000256" key="10">
    <source>
        <dbReference type="ARBA" id="ARBA00023125"/>
    </source>
</evidence>
<evidence type="ECO:0000256" key="13">
    <source>
        <dbReference type="ARBA" id="ARBA00023268"/>
    </source>
</evidence>
<dbReference type="Pfam" id="PF06831">
    <property type="entry name" value="H2TH"/>
    <property type="match status" value="1"/>
</dbReference>
<comment type="catalytic activity">
    <reaction evidence="1">
        <text>Hydrolysis of DNA containing ring-opened 7-methylguanine residues, releasing 2,6-diamino-4-hydroxy-5-(N-methyl)formamidopyrimidine.</text>
        <dbReference type="EC" id="3.2.2.23"/>
    </reaction>
</comment>
<dbReference type="NCBIfam" id="TIGR00577">
    <property type="entry name" value="fpg"/>
    <property type="match status" value="1"/>
</dbReference>
<dbReference type="InterPro" id="IPR000214">
    <property type="entry name" value="Znf_DNA_glyclase/AP_lyase"/>
</dbReference>
<dbReference type="SUPFAM" id="SSF81624">
    <property type="entry name" value="N-terminal domain of MutM-like DNA repair proteins"/>
    <property type="match status" value="1"/>
</dbReference>
<evidence type="ECO:0000313" key="20">
    <source>
        <dbReference type="Proteomes" id="UP001172036"/>
    </source>
</evidence>
<dbReference type="Gene3D" id="1.10.8.50">
    <property type="match status" value="1"/>
</dbReference>
<sequence>MPELPEVEVVVRALKSKMINRVVTNISIFYESIIGQRIIFEKILNKIFLDIYRKGKYLVFFLSDNLVLVGHLRMEGKINIEHVDACTTVDRHEHFRLFLDNDTVFRYYDFRKFGRFLLYNKHNYLSESKLDQLALDPFLILAKDFYQRLQKTNVMIKKVLLNQKFISGIGNIYASEVLFLSKIHPETPACHLTLKQVELLLKKAQAILTESISLGGTTVNTFESLGIKGLFQKKLLVYNKKKENCCFCQQEIKKINIDGRSSYFCSFCQKYNSKE</sequence>
<dbReference type="PANTHER" id="PTHR22993">
    <property type="entry name" value="FORMAMIDOPYRIMIDINE-DNA GLYCOSYLASE"/>
    <property type="match status" value="1"/>
</dbReference>
<keyword evidence="5" id="KW-0479">Metal-binding</keyword>
<feature type="domain" description="Formamidopyrimidine-DNA glycosylase catalytic" evidence="18">
    <location>
        <begin position="2"/>
        <end position="114"/>
    </location>
</feature>
<keyword evidence="6" id="KW-0227">DNA damage</keyword>
<dbReference type="EMBL" id="JAOSID010000001">
    <property type="protein sequence ID" value="MDO8167904.1"/>
    <property type="molecule type" value="Genomic_DNA"/>
</dbReference>
<dbReference type="PANTHER" id="PTHR22993:SF9">
    <property type="entry name" value="FORMAMIDOPYRIMIDINE-DNA GLYCOSYLASE"/>
    <property type="match status" value="1"/>
</dbReference>
<dbReference type="PROSITE" id="PS51068">
    <property type="entry name" value="FPG_CAT"/>
    <property type="match status" value="1"/>
</dbReference>
<gene>
    <name evidence="19" type="primary">mutM</name>
    <name evidence="19" type="ORF">OC680_00185</name>
</gene>
<comment type="catalytic activity">
    <reaction evidence="15">
        <text>2'-deoxyribonucleotide-(2'-deoxyribose 5'-phosphate)-2'-deoxyribonucleotide-DNA = a 3'-end 2'-deoxyribonucleotide-(2,3-dehydro-2,3-deoxyribose 5'-phosphate)-DNA + a 5'-end 5'-phospho-2'-deoxyribonucleoside-DNA + H(+)</text>
        <dbReference type="Rhea" id="RHEA:66592"/>
        <dbReference type="Rhea" id="RHEA-COMP:13180"/>
        <dbReference type="Rhea" id="RHEA-COMP:16897"/>
        <dbReference type="Rhea" id="RHEA-COMP:17067"/>
        <dbReference type="ChEBI" id="CHEBI:15378"/>
        <dbReference type="ChEBI" id="CHEBI:136412"/>
        <dbReference type="ChEBI" id="CHEBI:157695"/>
        <dbReference type="ChEBI" id="CHEBI:167181"/>
        <dbReference type="EC" id="4.2.99.18"/>
    </reaction>
</comment>
<evidence type="ECO:0000256" key="12">
    <source>
        <dbReference type="ARBA" id="ARBA00023239"/>
    </source>
</evidence>
<evidence type="ECO:0000259" key="18">
    <source>
        <dbReference type="PROSITE" id="PS51068"/>
    </source>
</evidence>
<evidence type="ECO:0000256" key="2">
    <source>
        <dbReference type="ARBA" id="ARBA00001947"/>
    </source>
</evidence>
<keyword evidence="12" id="KW-0456">Lyase</keyword>
<dbReference type="SMART" id="SM00898">
    <property type="entry name" value="Fapy_DNA_glyco"/>
    <property type="match status" value="1"/>
</dbReference>
<evidence type="ECO:0000256" key="5">
    <source>
        <dbReference type="ARBA" id="ARBA00022723"/>
    </source>
</evidence>
<dbReference type="PROSITE" id="PS51066">
    <property type="entry name" value="ZF_FPG_2"/>
    <property type="match status" value="1"/>
</dbReference>
<keyword evidence="8 19" id="KW-0378">Hydrolase</keyword>
<comment type="similarity">
    <text evidence="3">Belongs to the FPG family.</text>
</comment>
<dbReference type="InterPro" id="IPR012319">
    <property type="entry name" value="FPG_cat"/>
</dbReference>
<keyword evidence="13" id="KW-0511">Multifunctional enzyme</keyword>
<evidence type="ECO:0000256" key="9">
    <source>
        <dbReference type="ARBA" id="ARBA00022833"/>
    </source>
</evidence>
<evidence type="ECO:0000256" key="15">
    <source>
        <dbReference type="ARBA" id="ARBA00044632"/>
    </source>
</evidence>
<proteinExistence type="inferred from homology"/>
<evidence type="ECO:0000256" key="1">
    <source>
        <dbReference type="ARBA" id="ARBA00001668"/>
    </source>
</evidence>
<evidence type="ECO:0000256" key="6">
    <source>
        <dbReference type="ARBA" id="ARBA00022763"/>
    </source>
</evidence>
<dbReference type="SMART" id="SM01232">
    <property type="entry name" value="H2TH"/>
    <property type="match status" value="1"/>
</dbReference>
<comment type="caution">
    <text evidence="19">The sequence shown here is derived from an EMBL/GenBank/DDBJ whole genome shotgun (WGS) entry which is preliminary data.</text>
</comment>
<keyword evidence="11" id="KW-0234">DNA repair</keyword>
<dbReference type="InterPro" id="IPR020629">
    <property type="entry name" value="FPG_Glyclase"/>
</dbReference>
<dbReference type="Proteomes" id="UP001172036">
    <property type="component" value="Unassembled WGS sequence"/>
</dbReference>
<evidence type="ECO:0000313" key="19">
    <source>
        <dbReference type="EMBL" id="MDO8167904.1"/>
    </source>
</evidence>
<dbReference type="NCBIfam" id="NF002211">
    <property type="entry name" value="PRK01103.1"/>
    <property type="match status" value="1"/>
</dbReference>
<evidence type="ECO:0000256" key="7">
    <source>
        <dbReference type="ARBA" id="ARBA00022771"/>
    </source>
</evidence>
<organism evidence="19 20">
    <name type="scientific">Candidatus Phytoplasma melaleucae</name>
    <dbReference type="NCBI Taxonomy" id="2982630"/>
    <lineage>
        <taxon>Bacteria</taxon>
        <taxon>Bacillati</taxon>
        <taxon>Mycoplasmatota</taxon>
        <taxon>Mollicutes</taxon>
        <taxon>Acholeplasmatales</taxon>
        <taxon>Acholeplasmataceae</taxon>
        <taxon>Candidatus Phytoplasma</taxon>
    </lineage>
</organism>
<keyword evidence="7 16" id="KW-0863">Zinc-finger</keyword>
<dbReference type="Pfam" id="PF01149">
    <property type="entry name" value="Fapy_DNA_glyco"/>
    <property type="match status" value="1"/>
</dbReference>
<evidence type="ECO:0000256" key="11">
    <source>
        <dbReference type="ARBA" id="ARBA00023204"/>
    </source>
</evidence>
<dbReference type="InterPro" id="IPR015886">
    <property type="entry name" value="H2TH_FPG"/>
</dbReference>
<dbReference type="SUPFAM" id="SSF57716">
    <property type="entry name" value="Glucocorticoid receptor-like (DNA-binding domain)"/>
    <property type="match status" value="1"/>
</dbReference>
<evidence type="ECO:0000256" key="8">
    <source>
        <dbReference type="ARBA" id="ARBA00022801"/>
    </source>
</evidence>
<reference evidence="19 20" key="1">
    <citation type="journal article" date="2023" name="Int. J. Syst. Evol. Microbiol.">
        <title>The observation of taxonomic boundaries for the 16SrII and 16SrXXV phytoplasmas using genome-based delimitation.</title>
        <authorList>
            <person name="Rodrigues Jardim B."/>
            <person name="Tran-Nguyen L.T.T."/>
            <person name="Gambley C."/>
            <person name="Al-Sadi A.M."/>
            <person name="Al-Subhi A.M."/>
            <person name="Foissac X."/>
            <person name="Salar P."/>
            <person name="Cai H."/>
            <person name="Yang J.Y."/>
            <person name="Davis R."/>
            <person name="Jones L."/>
            <person name="Rodoni B."/>
            <person name="Constable F.E."/>
        </authorList>
    </citation>
    <scope>NUCLEOTIDE SEQUENCE [LARGE SCALE GENOMIC DNA]</scope>
    <source>
        <strain evidence="19">BAWM-155c</strain>
    </source>
</reference>
<evidence type="ECO:0000256" key="16">
    <source>
        <dbReference type="PROSITE-ProRule" id="PRU00391"/>
    </source>
</evidence>